<feature type="transmembrane region" description="Helical" evidence="2">
    <location>
        <begin position="73"/>
        <end position="96"/>
    </location>
</feature>
<gene>
    <name evidence="3" type="ORF">WN944_016052</name>
</gene>
<organism evidence="3 4">
    <name type="scientific">Citrus x changshan-huyou</name>
    <dbReference type="NCBI Taxonomy" id="2935761"/>
    <lineage>
        <taxon>Eukaryota</taxon>
        <taxon>Viridiplantae</taxon>
        <taxon>Streptophyta</taxon>
        <taxon>Embryophyta</taxon>
        <taxon>Tracheophyta</taxon>
        <taxon>Spermatophyta</taxon>
        <taxon>Magnoliopsida</taxon>
        <taxon>eudicotyledons</taxon>
        <taxon>Gunneridae</taxon>
        <taxon>Pentapetalae</taxon>
        <taxon>rosids</taxon>
        <taxon>malvids</taxon>
        <taxon>Sapindales</taxon>
        <taxon>Rutaceae</taxon>
        <taxon>Aurantioideae</taxon>
        <taxon>Citrus</taxon>
    </lineage>
</organism>
<evidence type="ECO:0000256" key="2">
    <source>
        <dbReference type="SAM" id="Phobius"/>
    </source>
</evidence>
<dbReference type="EMBL" id="JBCGBO010000005">
    <property type="protein sequence ID" value="KAK9200853.1"/>
    <property type="molecule type" value="Genomic_DNA"/>
</dbReference>
<feature type="transmembrane region" description="Helical" evidence="2">
    <location>
        <begin position="34"/>
        <end position="53"/>
    </location>
</feature>
<reference evidence="3 4" key="1">
    <citation type="submission" date="2024-05" db="EMBL/GenBank/DDBJ databases">
        <title>Haplotype-resolved chromosome-level genome assembly of Huyou (Citrus changshanensis).</title>
        <authorList>
            <person name="Miao C."/>
            <person name="Chen W."/>
            <person name="Wu Y."/>
            <person name="Wang L."/>
            <person name="Zhao S."/>
            <person name="Grierson D."/>
            <person name="Xu C."/>
            <person name="Chen K."/>
        </authorList>
    </citation>
    <scope>NUCLEOTIDE SEQUENCE [LARGE SCALE GENOMIC DNA]</scope>
    <source>
        <strain evidence="3">01-14</strain>
        <tissue evidence="3">Leaf</tissue>
    </source>
</reference>
<sequence length="152" mass="16885">MDPEKQKIESETRTHDNSYSKISSSNPKKSQTQLLIFIFYASLAIALLILFLPRQNVNGCPVPAFLFASHPSMFHALVFSVMLSFAAASSGLLIGINSQRQHATIQKCYFGSNCDSSVRTELTLSLFTDLERLALLINNSLKAREGKLLCQK</sequence>
<keyword evidence="2" id="KW-0812">Transmembrane</keyword>
<name>A0AAP0QK22_9ROSI</name>
<evidence type="ECO:0000256" key="1">
    <source>
        <dbReference type="SAM" id="MobiDB-lite"/>
    </source>
</evidence>
<evidence type="ECO:0000313" key="4">
    <source>
        <dbReference type="Proteomes" id="UP001428341"/>
    </source>
</evidence>
<feature type="compositionally biased region" description="Basic and acidic residues" evidence="1">
    <location>
        <begin position="1"/>
        <end position="18"/>
    </location>
</feature>
<feature type="region of interest" description="Disordered" evidence="1">
    <location>
        <begin position="1"/>
        <end position="26"/>
    </location>
</feature>
<comment type="caution">
    <text evidence="3">The sequence shown here is derived from an EMBL/GenBank/DDBJ whole genome shotgun (WGS) entry which is preliminary data.</text>
</comment>
<accession>A0AAP0QK22</accession>
<proteinExistence type="predicted"/>
<keyword evidence="2" id="KW-0472">Membrane</keyword>
<dbReference type="AlphaFoldDB" id="A0AAP0QK22"/>
<protein>
    <submittedName>
        <fullName evidence="3">Uncharacterized protein</fullName>
    </submittedName>
</protein>
<keyword evidence="2" id="KW-1133">Transmembrane helix</keyword>
<keyword evidence="4" id="KW-1185">Reference proteome</keyword>
<dbReference type="Proteomes" id="UP001428341">
    <property type="component" value="Unassembled WGS sequence"/>
</dbReference>
<evidence type="ECO:0000313" key="3">
    <source>
        <dbReference type="EMBL" id="KAK9200853.1"/>
    </source>
</evidence>